<dbReference type="Proteomes" id="UP000606786">
    <property type="component" value="Unassembled WGS sequence"/>
</dbReference>
<evidence type="ECO:0000313" key="4">
    <source>
        <dbReference type="EMBL" id="CAD6992682.1"/>
    </source>
</evidence>
<keyword evidence="1 3" id="KW-0853">WD repeat</keyword>
<sequence>MQIVFISAIKHDDMAILHTLTGHSGKVMAAKYLQEPIKVVSGSHDRTLKVWDLRSIACIETKFAGSSCNDLVTTDSLGSTIISGHYDKNYASGYKNREASG</sequence>
<organism evidence="4 5">
    <name type="scientific">Ceratitis capitata</name>
    <name type="common">Mediterranean fruit fly</name>
    <name type="synonym">Tephritis capitata</name>
    <dbReference type="NCBI Taxonomy" id="7213"/>
    <lineage>
        <taxon>Eukaryota</taxon>
        <taxon>Metazoa</taxon>
        <taxon>Ecdysozoa</taxon>
        <taxon>Arthropoda</taxon>
        <taxon>Hexapoda</taxon>
        <taxon>Insecta</taxon>
        <taxon>Pterygota</taxon>
        <taxon>Neoptera</taxon>
        <taxon>Endopterygota</taxon>
        <taxon>Diptera</taxon>
        <taxon>Brachycera</taxon>
        <taxon>Muscomorpha</taxon>
        <taxon>Tephritoidea</taxon>
        <taxon>Tephritidae</taxon>
        <taxon>Ceratitis</taxon>
        <taxon>Ceratitis</taxon>
    </lineage>
</organism>
<dbReference type="PROSITE" id="PS50294">
    <property type="entry name" value="WD_REPEATS_REGION"/>
    <property type="match status" value="1"/>
</dbReference>
<dbReference type="InterPro" id="IPR019775">
    <property type="entry name" value="WD40_repeat_CS"/>
</dbReference>
<dbReference type="Gene3D" id="2.130.10.10">
    <property type="entry name" value="YVTN repeat-like/Quinoprotein amine dehydrogenase"/>
    <property type="match status" value="1"/>
</dbReference>
<dbReference type="PANTHER" id="PTHR19878:SF8">
    <property type="entry name" value="AUTOPHAGY-RELATED 16, ISOFORM F"/>
    <property type="match status" value="1"/>
</dbReference>
<feature type="repeat" description="WD" evidence="3">
    <location>
        <begin position="20"/>
        <end position="61"/>
    </location>
</feature>
<dbReference type="Pfam" id="PF00400">
    <property type="entry name" value="WD40"/>
    <property type="match status" value="1"/>
</dbReference>
<evidence type="ECO:0000256" key="1">
    <source>
        <dbReference type="ARBA" id="ARBA00022574"/>
    </source>
</evidence>
<dbReference type="GO" id="GO:0000045">
    <property type="term" value="P:autophagosome assembly"/>
    <property type="evidence" value="ECO:0007669"/>
    <property type="project" value="InterPro"/>
</dbReference>
<dbReference type="PANTHER" id="PTHR19878">
    <property type="entry name" value="AUTOPHAGY PROTEIN 16-LIKE"/>
    <property type="match status" value="1"/>
</dbReference>
<evidence type="ECO:0000313" key="5">
    <source>
        <dbReference type="Proteomes" id="UP000606786"/>
    </source>
</evidence>
<dbReference type="SMART" id="SM00320">
    <property type="entry name" value="WD40"/>
    <property type="match status" value="1"/>
</dbReference>
<dbReference type="SUPFAM" id="SSF50978">
    <property type="entry name" value="WD40 repeat-like"/>
    <property type="match status" value="1"/>
</dbReference>
<protein>
    <submittedName>
        <fullName evidence="4">(Mediterranean fruit fly) hypothetical protein</fullName>
    </submittedName>
</protein>
<gene>
    <name evidence="4" type="ORF">CCAP1982_LOCUS1527</name>
</gene>
<reference evidence="4" key="1">
    <citation type="submission" date="2020-11" db="EMBL/GenBank/DDBJ databases">
        <authorList>
            <person name="Whitehead M."/>
        </authorList>
    </citation>
    <scope>NUCLEOTIDE SEQUENCE</scope>
    <source>
        <strain evidence="4">EGII</strain>
    </source>
</reference>
<keyword evidence="5" id="KW-1185">Reference proteome</keyword>
<dbReference type="GO" id="GO:0034274">
    <property type="term" value="C:Atg12-Atg5-Atg16 complex"/>
    <property type="evidence" value="ECO:0007669"/>
    <property type="project" value="TreeGrafter"/>
</dbReference>
<dbReference type="InterPro" id="IPR001680">
    <property type="entry name" value="WD40_rpt"/>
</dbReference>
<dbReference type="AlphaFoldDB" id="A0A811U0S5"/>
<dbReference type="InterPro" id="IPR045160">
    <property type="entry name" value="ATG16"/>
</dbReference>
<dbReference type="OrthoDB" id="6262491at2759"/>
<dbReference type="PROSITE" id="PS50082">
    <property type="entry name" value="WD_REPEATS_2"/>
    <property type="match status" value="1"/>
</dbReference>
<dbReference type="GO" id="GO:0000421">
    <property type="term" value="C:autophagosome membrane"/>
    <property type="evidence" value="ECO:0007669"/>
    <property type="project" value="TreeGrafter"/>
</dbReference>
<accession>A0A811U0S5</accession>
<comment type="caution">
    <text evidence="4">The sequence shown here is derived from an EMBL/GenBank/DDBJ whole genome shotgun (WGS) entry which is preliminary data.</text>
</comment>
<dbReference type="InterPro" id="IPR015943">
    <property type="entry name" value="WD40/YVTN_repeat-like_dom_sf"/>
</dbReference>
<dbReference type="GO" id="GO:0034045">
    <property type="term" value="C:phagophore assembly site membrane"/>
    <property type="evidence" value="ECO:0007669"/>
    <property type="project" value="TreeGrafter"/>
</dbReference>
<evidence type="ECO:0000256" key="2">
    <source>
        <dbReference type="ARBA" id="ARBA00022737"/>
    </source>
</evidence>
<dbReference type="GO" id="GO:0043495">
    <property type="term" value="F:protein-membrane adaptor activity"/>
    <property type="evidence" value="ECO:0007669"/>
    <property type="project" value="TreeGrafter"/>
</dbReference>
<dbReference type="EMBL" id="CAJHJT010000001">
    <property type="protein sequence ID" value="CAD6992682.1"/>
    <property type="molecule type" value="Genomic_DNA"/>
</dbReference>
<name>A0A811U0S5_CERCA</name>
<dbReference type="PROSITE" id="PS00678">
    <property type="entry name" value="WD_REPEATS_1"/>
    <property type="match status" value="1"/>
</dbReference>
<proteinExistence type="predicted"/>
<evidence type="ECO:0000256" key="3">
    <source>
        <dbReference type="PROSITE-ProRule" id="PRU00221"/>
    </source>
</evidence>
<dbReference type="InterPro" id="IPR036322">
    <property type="entry name" value="WD40_repeat_dom_sf"/>
</dbReference>
<keyword evidence="2" id="KW-0677">Repeat</keyword>